<name>A0ACB9DGQ8_ARCLA</name>
<reference evidence="2" key="1">
    <citation type="journal article" date="2022" name="Mol. Ecol. Resour.">
        <title>The genomes of chicory, endive, great burdock and yacon provide insights into Asteraceae palaeo-polyploidization history and plant inulin production.</title>
        <authorList>
            <person name="Fan W."/>
            <person name="Wang S."/>
            <person name="Wang H."/>
            <person name="Wang A."/>
            <person name="Jiang F."/>
            <person name="Liu H."/>
            <person name="Zhao H."/>
            <person name="Xu D."/>
            <person name="Zhang Y."/>
        </authorList>
    </citation>
    <scope>NUCLEOTIDE SEQUENCE [LARGE SCALE GENOMIC DNA]</scope>
    <source>
        <strain evidence="2">cv. Niubang</strain>
    </source>
</reference>
<protein>
    <submittedName>
        <fullName evidence="1">Uncharacterized protein</fullName>
    </submittedName>
</protein>
<dbReference type="EMBL" id="CM042049">
    <property type="protein sequence ID" value="KAI3745663.1"/>
    <property type="molecule type" value="Genomic_DNA"/>
</dbReference>
<organism evidence="1 2">
    <name type="scientific">Arctium lappa</name>
    <name type="common">Greater burdock</name>
    <name type="synonym">Lappa major</name>
    <dbReference type="NCBI Taxonomy" id="4217"/>
    <lineage>
        <taxon>Eukaryota</taxon>
        <taxon>Viridiplantae</taxon>
        <taxon>Streptophyta</taxon>
        <taxon>Embryophyta</taxon>
        <taxon>Tracheophyta</taxon>
        <taxon>Spermatophyta</taxon>
        <taxon>Magnoliopsida</taxon>
        <taxon>eudicotyledons</taxon>
        <taxon>Gunneridae</taxon>
        <taxon>Pentapetalae</taxon>
        <taxon>asterids</taxon>
        <taxon>campanulids</taxon>
        <taxon>Asterales</taxon>
        <taxon>Asteraceae</taxon>
        <taxon>Carduoideae</taxon>
        <taxon>Cardueae</taxon>
        <taxon>Arctiinae</taxon>
        <taxon>Arctium</taxon>
    </lineage>
</organism>
<evidence type="ECO:0000313" key="1">
    <source>
        <dbReference type="EMBL" id="KAI3745663.1"/>
    </source>
</evidence>
<evidence type="ECO:0000313" key="2">
    <source>
        <dbReference type="Proteomes" id="UP001055879"/>
    </source>
</evidence>
<comment type="caution">
    <text evidence="1">The sequence shown here is derived from an EMBL/GenBank/DDBJ whole genome shotgun (WGS) entry which is preliminary data.</text>
</comment>
<dbReference type="Proteomes" id="UP001055879">
    <property type="component" value="Linkage Group LG03"/>
</dbReference>
<reference evidence="1 2" key="2">
    <citation type="journal article" date="2022" name="Mol. Ecol. Resour.">
        <title>The genomes of chicory, endive, great burdock and yacon provide insights into Asteraceae paleo-polyploidization history and plant inulin production.</title>
        <authorList>
            <person name="Fan W."/>
            <person name="Wang S."/>
            <person name="Wang H."/>
            <person name="Wang A."/>
            <person name="Jiang F."/>
            <person name="Liu H."/>
            <person name="Zhao H."/>
            <person name="Xu D."/>
            <person name="Zhang Y."/>
        </authorList>
    </citation>
    <scope>NUCLEOTIDE SEQUENCE [LARGE SCALE GENOMIC DNA]</scope>
    <source>
        <strain evidence="2">cv. Niubang</strain>
    </source>
</reference>
<accession>A0ACB9DGQ8</accession>
<gene>
    <name evidence="1" type="ORF">L6452_08066</name>
</gene>
<proteinExistence type="predicted"/>
<keyword evidence="2" id="KW-1185">Reference proteome</keyword>
<sequence>MITIITEEEYGSGNWFNVLVGACIYVVMRKANKCLPLTSVCNCVGCDSYELGRMVYRVIDHLDLRLPDFDIVGLFDRVIKEWVRCRSNISKDKVGRMVKQWIFLLQCMIKWYVTTGRRAMRVVVAVIVFVCELNEIERLVDIARVHLPWGNDVSVKNIMKNAPIVIQYMEMKSMCNPTKQIKTLEEVGMDLDSLVVDCLNKGDEKRSIEDYTDFTYNRSQDSTNWANEDLERLNVSPECLSMIYLKYLDEYSNVKTSIERIDNKKRERTSKSDFCMDITDFWCGDSERRKEKIEVAKKQIKKIWRPSMAANESGGICVKEEEIEKGYYNTLLDLHVFNSARSPTSLIG</sequence>